<accession>A0ACA9LE47</accession>
<name>A0ACA9LE47_9GLOM</name>
<proteinExistence type="predicted"/>
<evidence type="ECO:0000313" key="2">
    <source>
        <dbReference type="Proteomes" id="UP000789920"/>
    </source>
</evidence>
<sequence length="55" mass="6092">MYQSEISLDVGLLSGLAFQHLIINSETKFGTLVGMLGRKPSNVILRDNWRLSGKS</sequence>
<protein>
    <submittedName>
        <fullName evidence="1">20336_t:CDS:1</fullName>
    </submittedName>
</protein>
<organism evidence="1 2">
    <name type="scientific">Racocetra persica</name>
    <dbReference type="NCBI Taxonomy" id="160502"/>
    <lineage>
        <taxon>Eukaryota</taxon>
        <taxon>Fungi</taxon>
        <taxon>Fungi incertae sedis</taxon>
        <taxon>Mucoromycota</taxon>
        <taxon>Glomeromycotina</taxon>
        <taxon>Glomeromycetes</taxon>
        <taxon>Diversisporales</taxon>
        <taxon>Gigasporaceae</taxon>
        <taxon>Racocetra</taxon>
    </lineage>
</organism>
<gene>
    <name evidence="1" type="ORF">RPERSI_LOCUS2816</name>
</gene>
<dbReference type="Proteomes" id="UP000789920">
    <property type="component" value="Unassembled WGS sequence"/>
</dbReference>
<dbReference type="EMBL" id="CAJVQC010003252">
    <property type="protein sequence ID" value="CAG8523620.1"/>
    <property type="molecule type" value="Genomic_DNA"/>
</dbReference>
<comment type="caution">
    <text evidence="1">The sequence shown here is derived from an EMBL/GenBank/DDBJ whole genome shotgun (WGS) entry which is preliminary data.</text>
</comment>
<reference evidence="1" key="1">
    <citation type="submission" date="2021-06" db="EMBL/GenBank/DDBJ databases">
        <authorList>
            <person name="Kallberg Y."/>
            <person name="Tangrot J."/>
            <person name="Rosling A."/>
        </authorList>
    </citation>
    <scope>NUCLEOTIDE SEQUENCE</scope>
    <source>
        <strain evidence="1">MA461A</strain>
    </source>
</reference>
<keyword evidence="2" id="KW-1185">Reference proteome</keyword>
<evidence type="ECO:0000313" key="1">
    <source>
        <dbReference type="EMBL" id="CAG8523620.1"/>
    </source>
</evidence>